<dbReference type="AlphaFoldDB" id="A0A5C5WZZ1"/>
<evidence type="ECO:0000256" key="1">
    <source>
        <dbReference type="SAM" id="SignalP"/>
    </source>
</evidence>
<dbReference type="EMBL" id="SJPK01000020">
    <property type="protein sequence ID" value="TWT55899.1"/>
    <property type="molecule type" value="Genomic_DNA"/>
</dbReference>
<accession>A0A5C5WZZ1</accession>
<proteinExistence type="predicted"/>
<sequence precursor="true">MLRLWSMPIVCILVLISSHCFADETENIRITHEATKNALRYYQSPSDLAVIGTVFSENQQGERVEKGVFEITRKGTAELLFRYRNGFEIKIANRGRVCEYTNFRDVIRTDRSLERTLNAVAGITRLTSTLILEELFVDNADVFDRNADTIVLESVNYVNGVLCTRLGMKRGSGHVSYCIDNGSGAVLDIVYKSLLQGRERTTRYCMRYSKREED</sequence>
<gene>
    <name evidence="2" type="ORF">CA85_47110</name>
</gene>
<protein>
    <recommendedName>
        <fullName evidence="4">Lipoprotein</fullName>
    </recommendedName>
</protein>
<name>A0A5C5WZZ1_9BACT</name>
<evidence type="ECO:0008006" key="4">
    <source>
        <dbReference type="Google" id="ProtNLM"/>
    </source>
</evidence>
<reference evidence="2 3" key="1">
    <citation type="submission" date="2019-02" db="EMBL/GenBank/DDBJ databases">
        <title>Deep-cultivation of Planctomycetes and their phenomic and genomic characterization uncovers novel biology.</title>
        <authorList>
            <person name="Wiegand S."/>
            <person name="Jogler M."/>
            <person name="Boedeker C."/>
            <person name="Pinto D."/>
            <person name="Vollmers J."/>
            <person name="Rivas-Marin E."/>
            <person name="Kohn T."/>
            <person name="Peeters S.H."/>
            <person name="Heuer A."/>
            <person name="Rast P."/>
            <person name="Oberbeckmann S."/>
            <person name="Bunk B."/>
            <person name="Jeske O."/>
            <person name="Meyerdierks A."/>
            <person name="Storesund J.E."/>
            <person name="Kallscheuer N."/>
            <person name="Luecker S."/>
            <person name="Lage O.M."/>
            <person name="Pohl T."/>
            <person name="Merkel B.J."/>
            <person name="Hornburger P."/>
            <person name="Mueller R.-W."/>
            <person name="Bruemmer F."/>
            <person name="Labrenz M."/>
            <person name="Spormann A.M."/>
            <person name="Op Den Camp H."/>
            <person name="Overmann J."/>
            <person name="Amann R."/>
            <person name="Jetten M.S.M."/>
            <person name="Mascher T."/>
            <person name="Medema M.H."/>
            <person name="Devos D.P."/>
            <person name="Kaster A.-K."/>
            <person name="Ovreas L."/>
            <person name="Rohde M."/>
            <person name="Galperin M.Y."/>
            <person name="Jogler C."/>
        </authorList>
    </citation>
    <scope>NUCLEOTIDE SEQUENCE [LARGE SCALE GENOMIC DNA]</scope>
    <source>
        <strain evidence="2 3">CA85</strain>
    </source>
</reference>
<keyword evidence="1" id="KW-0732">Signal</keyword>
<keyword evidence="3" id="KW-1185">Reference proteome</keyword>
<comment type="caution">
    <text evidence="2">The sequence shown here is derived from an EMBL/GenBank/DDBJ whole genome shotgun (WGS) entry which is preliminary data.</text>
</comment>
<evidence type="ECO:0000313" key="3">
    <source>
        <dbReference type="Proteomes" id="UP000318053"/>
    </source>
</evidence>
<dbReference type="Proteomes" id="UP000318053">
    <property type="component" value="Unassembled WGS sequence"/>
</dbReference>
<feature type="signal peptide" evidence="1">
    <location>
        <begin position="1"/>
        <end position="22"/>
    </location>
</feature>
<feature type="chain" id="PRO_5022843228" description="Lipoprotein" evidence="1">
    <location>
        <begin position="23"/>
        <end position="214"/>
    </location>
</feature>
<evidence type="ECO:0000313" key="2">
    <source>
        <dbReference type="EMBL" id="TWT55899.1"/>
    </source>
</evidence>
<organism evidence="2 3">
    <name type="scientific">Allorhodopirellula solitaria</name>
    <dbReference type="NCBI Taxonomy" id="2527987"/>
    <lineage>
        <taxon>Bacteria</taxon>
        <taxon>Pseudomonadati</taxon>
        <taxon>Planctomycetota</taxon>
        <taxon>Planctomycetia</taxon>
        <taxon>Pirellulales</taxon>
        <taxon>Pirellulaceae</taxon>
        <taxon>Allorhodopirellula</taxon>
    </lineage>
</organism>